<reference evidence="2 3" key="1">
    <citation type="submission" date="2020-05" db="EMBL/GenBank/DDBJ databases">
        <title>Identification and distribution of gene clusters putatively required for synthesis of sphingolipid metabolism inhibitors in phylogenetically diverse species of the filamentous fungus Fusarium.</title>
        <authorList>
            <person name="Kim H.-S."/>
            <person name="Busman M."/>
            <person name="Brown D.W."/>
            <person name="Divon H."/>
            <person name="Uhlig S."/>
            <person name="Proctor R.H."/>
        </authorList>
    </citation>
    <scope>NUCLEOTIDE SEQUENCE [LARGE SCALE GENOMIC DNA]</scope>
    <source>
        <strain evidence="2 3">NRRL 20693</strain>
    </source>
</reference>
<keyword evidence="1" id="KW-0732">Signal</keyword>
<gene>
    <name evidence="2" type="ORF">FHETE_9372</name>
</gene>
<evidence type="ECO:0000313" key="2">
    <source>
        <dbReference type="EMBL" id="KAF5659588.1"/>
    </source>
</evidence>
<sequence length="240" mass="26761">MRFFTLATALLASIVSVTAAPPKKCKAKNQKKVEVEPRYLIQNLGFENGSCSLPQFYKKGEGVKISPDPDLAHTGKKSLFFEVDATKQFPSIEFRDLDGLETNGSYTLKGYYRVVKGDNITSAEQCQIRAGVVGYQAVQILATGAPLEFNLYEEFYMYVHNFEGNWGGKDFSLMFGCEWGLGSGSSVAISIDDISLKKGYERRPPGSKLVRQGFYLPLARRIDIGKPWFGPMWLSPWPNG</sequence>
<dbReference type="AlphaFoldDB" id="A0A8H5SYN0"/>
<name>A0A8H5SYN0_FUSHE</name>
<dbReference type="Proteomes" id="UP000567885">
    <property type="component" value="Unassembled WGS sequence"/>
</dbReference>
<organism evidence="2 3">
    <name type="scientific">Fusarium heterosporum</name>
    <dbReference type="NCBI Taxonomy" id="42747"/>
    <lineage>
        <taxon>Eukaryota</taxon>
        <taxon>Fungi</taxon>
        <taxon>Dikarya</taxon>
        <taxon>Ascomycota</taxon>
        <taxon>Pezizomycotina</taxon>
        <taxon>Sordariomycetes</taxon>
        <taxon>Hypocreomycetidae</taxon>
        <taxon>Hypocreales</taxon>
        <taxon>Nectriaceae</taxon>
        <taxon>Fusarium</taxon>
        <taxon>Fusarium heterosporum species complex</taxon>
    </lineage>
</organism>
<feature type="signal peptide" evidence="1">
    <location>
        <begin position="1"/>
        <end position="19"/>
    </location>
</feature>
<keyword evidence="3" id="KW-1185">Reference proteome</keyword>
<evidence type="ECO:0000313" key="3">
    <source>
        <dbReference type="Proteomes" id="UP000567885"/>
    </source>
</evidence>
<evidence type="ECO:0000256" key="1">
    <source>
        <dbReference type="SAM" id="SignalP"/>
    </source>
</evidence>
<protein>
    <submittedName>
        <fullName evidence="2">Uncharacterized protein</fullName>
    </submittedName>
</protein>
<feature type="chain" id="PRO_5034137810" evidence="1">
    <location>
        <begin position="20"/>
        <end position="240"/>
    </location>
</feature>
<dbReference type="Gene3D" id="2.60.120.260">
    <property type="entry name" value="Galactose-binding domain-like"/>
    <property type="match status" value="1"/>
</dbReference>
<dbReference type="OrthoDB" id="5063988at2759"/>
<comment type="caution">
    <text evidence="2">The sequence shown here is derived from an EMBL/GenBank/DDBJ whole genome shotgun (WGS) entry which is preliminary data.</text>
</comment>
<proteinExistence type="predicted"/>
<accession>A0A8H5SYN0</accession>
<dbReference type="EMBL" id="JAAGWQ010000214">
    <property type="protein sequence ID" value="KAF5659588.1"/>
    <property type="molecule type" value="Genomic_DNA"/>
</dbReference>